<dbReference type="SMART" id="SM00513">
    <property type="entry name" value="SAP"/>
    <property type="match status" value="1"/>
</dbReference>
<feature type="region of interest" description="Disordered" evidence="9">
    <location>
        <begin position="1004"/>
        <end position="1051"/>
    </location>
</feature>
<feature type="compositionally biased region" description="Polar residues" evidence="9">
    <location>
        <begin position="1029"/>
        <end position="1039"/>
    </location>
</feature>
<comment type="subcellular location">
    <subcellularLocation>
        <location evidence="1">Nucleus</location>
    </subcellularLocation>
</comment>
<evidence type="ECO:0000256" key="7">
    <source>
        <dbReference type="PROSITE-ProRule" id="PRU00401"/>
    </source>
</evidence>
<feature type="compositionally biased region" description="Basic residues" evidence="9">
    <location>
        <begin position="591"/>
        <end position="607"/>
    </location>
</feature>
<keyword evidence="6" id="KW-0539">Nucleus</keyword>
<keyword evidence="4 8" id="KW-0175">Coiled coil</keyword>
<dbReference type="InterPro" id="IPR003034">
    <property type="entry name" value="SAP_dom"/>
</dbReference>
<reference evidence="12" key="1">
    <citation type="journal article" date="2020" name="J Insects Food Feed">
        <title>The yellow mealworm (Tenebrio molitor) genome: a resource for the emerging insects as food and feed industry.</title>
        <authorList>
            <person name="Eriksson T."/>
            <person name="Andere A."/>
            <person name="Kelstrup H."/>
            <person name="Emery V."/>
            <person name="Picard C."/>
        </authorList>
    </citation>
    <scope>NUCLEOTIDE SEQUENCE</scope>
    <source>
        <strain evidence="12">Stoneville</strain>
        <tissue evidence="12">Whole head</tissue>
    </source>
</reference>
<feature type="compositionally biased region" description="Polar residues" evidence="9">
    <location>
        <begin position="753"/>
        <end position="768"/>
    </location>
</feature>
<evidence type="ECO:0000256" key="8">
    <source>
        <dbReference type="SAM" id="Coils"/>
    </source>
</evidence>
<evidence type="ECO:0000256" key="10">
    <source>
        <dbReference type="SAM" id="Phobius"/>
    </source>
</evidence>
<feature type="repeat" description="RPEL" evidence="7">
    <location>
        <begin position="350"/>
        <end position="375"/>
    </location>
</feature>
<feature type="region of interest" description="Disordered" evidence="9">
    <location>
        <begin position="726"/>
        <end position="785"/>
    </location>
</feature>
<dbReference type="PROSITE" id="PS50800">
    <property type="entry name" value="SAP"/>
    <property type="match status" value="1"/>
</dbReference>
<dbReference type="GO" id="GO:0045944">
    <property type="term" value="P:positive regulation of transcription by RNA polymerase II"/>
    <property type="evidence" value="ECO:0007669"/>
    <property type="project" value="TreeGrafter"/>
</dbReference>
<dbReference type="AlphaFoldDB" id="A0A8J6H9B9"/>
<feature type="compositionally biased region" description="Low complexity" evidence="9">
    <location>
        <begin position="530"/>
        <end position="562"/>
    </location>
</feature>
<dbReference type="PANTHER" id="PTHR22793:SF12">
    <property type="entry name" value="MYOCARDIN-RELATED TRANSCRIPTION FACTOR, ISOFORM H"/>
    <property type="match status" value="1"/>
</dbReference>
<feature type="region of interest" description="Disordered" evidence="9">
    <location>
        <begin position="436"/>
        <end position="473"/>
    </location>
</feature>
<keyword evidence="10" id="KW-0812">Transmembrane</keyword>
<dbReference type="Gene3D" id="1.10.720.30">
    <property type="entry name" value="SAP domain"/>
    <property type="match status" value="1"/>
</dbReference>
<feature type="compositionally biased region" description="Polar residues" evidence="9">
    <location>
        <begin position="438"/>
        <end position="452"/>
    </location>
</feature>
<comment type="caution">
    <text evidence="12">The sequence shown here is derived from an EMBL/GenBank/DDBJ whole genome shotgun (WGS) entry which is preliminary data.</text>
</comment>
<dbReference type="InterPro" id="IPR004018">
    <property type="entry name" value="RPEL_repeat"/>
</dbReference>
<dbReference type="PROSITE" id="PS51073">
    <property type="entry name" value="RPEL"/>
    <property type="match status" value="2"/>
</dbReference>
<dbReference type="InterPro" id="IPR036361">
    <property type="entry name" value="SAP_dom_sf"/>
</dbReference>
<feature type="coiled-coil region" evidence="8">
    <location>
        <begin position="789"/>
        <end position="898"/>
    </location>
</feature>
<evidence type="ECO:0000313" key="13">
    <source>
        <dbReference type="Proteomes" id="UP000719412"/>
    </source>
</evidence>
<feature type="region of interest" description="Disordered" evidence="9">
    <location>
        <begin position="530"/>
        <end position="631"/>
    </location>
</feature>
<feature type="region of interest" description="Disordered" evidence="9">
    <location>
        <begin position="1"/>
        <end position="28"/>
    </location>
</feature>
<feature type="transmembrane region" description="Helical" evidence="10">
    <location>
        <begin position="285"/>
        <end position="308"/>
    </location>
</feature>
<gene>
    <name evidence="12" type="ORF">GEV33_012555</name>
</gene>
<keyword evidence="2" id="KW-0677">Repeat</keyword>
<feature type="compositionally biased region" description="Low complexity" evidence="9">
    <location>
        <begin position="740"/>
        <end position="752"/>
    </location>
</feature>
<feature type="region of interest" description="Disordered" evidence="9">
    <location>
        <begin position="664"/>
        <end position="697"/>
    </location>
</feature>
<dbReference type="Proteomes" id="UP000719412">
    <property type="component" value="Unassembled WGS sequence"/>
</dbReference>
<dbReference type="InterPro" id="IPR043451">
    <property type="entry name" value="Myocardin-like"/>
</dbReference>
<accession>A0A8J6H9B9</accession>
<evidence type="ECO:0000259" key="11">
    <source>
        <dbReference type="PROSITE" id="PS50800"/>
    </source>
</evidence>
<dbReference type="Pfam" id="PF02755">
    <property type="entry name" value="RPEL"/>
    <property type="match status" value="2"/>
</dbReference>
<keyword evidence="10" id="KW-0472">Membrane</keyword>
<keyword evidence="10" id="KW-1133">Transmembrane helix</keyword>
<evidence type="ECO:0000256" key="2">
    <source>
        <dbReference type="ARBA" id="ARBA00022737"/>
    </source>
</evidence>
<dbReference type="Gene3D" id="6.10.150.10">
    <property type="match status" value="1"/>
</dbReference>
<evidence type="ECO:0000256" key="5">
    <source>
        <dbReference type="ARBA" id="ARBA00023163"/>
    </source>
</evidence>
<dbReference type="PANTHER" id="PTHR22793">
    <property type="entry name" value="MYOCARDIN-RELATED TRANSCRIPTION FACTOR-RELATED"/>
    <property type="match status" value="1"/>
</dbReference>
<keyword evidence="3" id="KW-0805">Transcription regulation</keyword>
<dbReference type="EMBL" id="JABDTM020027625">
    <property type="protein sequence ID" value="KAH0810237.1"/>
    <property type="molecule type" value="Genomic_DNA"/>
</dbReference>
<dbReference type="Gene3D" id="6.10.140.2040">
    <property type="match status" value="1"/>
</dbReference>
<keyword evidence="5" id="KW-0804">Transcription</keyword>
<organism evidence="12 13">
    <name type="scientific">Tenebrio molitor</name>
    <name type="common">Yellow mealworm beetle</name>
    <dbReference type="NCBI Taxonomy" id="7067"/>
    <lineage>
        <taxon>Eukaryota</taxon>
        <taxon>Metazoa</taxon>
        <taxon>Ecdysozoa</taxon>
        <taxon>Arthropoda</taxon>
        <taxon>Hexapoda</taxon>
        <taxon>Insecta</taxon>
        <taxon>Pterygota</taxon>
        <taxon>Neoptera</taxon>
        <taxon>Endopterygota</taxon>
        <taxon>Coleoptera</taxon>
        <taxon>Polyphaga</taxon>
        <taxon>Cucujiformia</taxon>
        <taxon>Tenebrionidae</taxon>
        <taxon>Tenebrio</taxon>
    </lineage>
</organism>
<feature type="compositionally biased region" description="Pro residues" evidence="9">
    <location>
        <begin position="563"/>
        <end position="572"/>
    </location>
</feature>
<evidence type="ECO:0000256" key="3">
    <source>
        <dbReference type="ARBA" id="ARBA00023015"/>
    </source>
</evidence>
<evidence type="ECO:0000256" key="1">
    <source>
        <dbReference type="ARBA" id="ARBA00004123"/>
    </source>
</evidence>
<feature type="compositionally biased region" description="Low complexity" evidence="9">
    <location>
        <begin position="669"/>
        <end position="689"/>
    </location>
</feature>
<protein>
    <recommendedName>
        <fullName evidence="11">SAP domain-containing protein</fullName>
    </recommendedName>
</protein>
<sequence length="1171" mass="128909">MARKRGNVEFDHVEDLEKKKRPSGTDFDKQPKVNLKDVAINVKFVPFGMMKLHEEEFYVFDLSADHASSSIDAHVNDPIFDSIAIICITRGSTVLQNKCISSAPQRHKQIAATVIIASKTITLDKNREVATRIFSLGLTLGPKASRPASLFVWELPELQLDRDLVDTISAIYPEWFQNNMAEGGSPSTPRESPPKAVIDTSPLHIDQNKECKPSFITISNIRINKTVGQLTYCITRAGTHSFLRWCFRSAPEHAATCDIVVRVVIESVSDIARFVLPETCAALKIFTLSPTAVVFTTCALMLFSFAALKVKLMLRRPFDQLVAQGIMPPHKTPAAYHGQRRQLERAKTGDMLKAKIQQRPPRQELERRHILEADPGHVDPSLAERQRMLKKARLADQLNDQLSHRPGPLELIQKNILHTEEPIEQAVKTGRIPYKATSEGQLNRPQHPQSYVNPEDDSQSSEGDNIVSPGPSDVLETAAKSAGIVVSLIPATEGTVVVTTATPVLSKDNSEIVFADLCRSVAAPLLPQVSASSPASLGSSASTLSPLSSVASPVPSIVSQPATPVPPPPPVVLTPRPIQSPAKSDAPGKDKNRKKSKSKSTPKARTIKFHEYKGPPSAQKNSNNNSSTGESSYDLLLQQQTLLLQFQLQLQHKYPQIILPASQKTSNETNNNNPLPSPAPSTSSESSTPARLTGRLEDMKVSDLKAELKRRSLPVSGSKPQLIERLKPFAGSDTINQNISSVDSTHSNSSVDQCHNSPQYQETGSPQGSVKEEPSEQMDITDPMSPLPQQQIQEQFQQIQQQIAQQNQENCQKTQEDIVREQQRQIEELQRELTLSKLRLQEATRAEPKAQLLALQKHLQARQHQQQQQHIALQMQQLQALQARQAHVNEEQQRLQQQQHVAFQNQKNIAGGLLINGDAALVFNLMQGKAKVVNGHARTNSLPSFLNSIVTPVIAAPEIKPEFIEDVKPPPPLYEEATKQINKKNNVKSQIVDDVLEILIKNGELPPSAAQDPSTPGSAGTKAAEPVFPNQNQNQSAVDPNSPEAALGLDPTDILDSLDNLDSMDFTQFVMELGDGNQHHPENNNMHDDHDQMSVPMDTDDWLESLCVENGQNGNNGSCTAPLASQETDLVGYDPLLGITQDPFDPFNLDEFQSPADLTASLSWDKVDYAA</sequence>
<dbReference type="Pfam" id="PF02037">
    <property type="entry name" value="SAP"/>
    <property type="match status" value="1"/>
</dbReference>
<evidence type="ECO:0000256" key="4">
    <source>
        <dbReference type="ARBA" id="ARBA00023054"/>
    </source>
</evidence>
<feature type="domain" description="SAP" evidence="11">
    <location>
        <begin position="696"/>
        <end position="730"/>
    </location>
</feature>
<feature type="compositionally biased region" description="Basic and acidic residues" evidence="9">
    <location>
        <begin position="1"/>
        <end position="18"/>
    </location>
</feature>
<proteinExistence type="predicted"/>
<dbReference type="SUPFAM" id="SSF68906">
    <property type="entry name" value="SAP domain"/>
    <property type="match status" value="1"/>
</dbReference>
<evidence type="ECO:0000256" key="9">
    <source>
        <dbReference type="SAM" id="MobiDB-lite"/>
    </source>
</evidence>
<dbReference type="SMART" id="SM00707">
    <property type="entry name" value="RPEL"/>
    <property type="match status" value="3"/>
</dbReference>
<feature type="repeat" description="RPEL" evidence="7">
    <location>
        <begin position="396"/>
        <end position="421"/>
    </location>
</feature>
<keyword evidence="13" id="KW-1185">Reference proteome</keyword>
<dbReference type="GO" id="GO:0005634">
    <property type="term" value="C:nucleus"/>
    <property type="evidence" value="ECO:0007669"/>
    <property type="project" value="UniProtKB-SubCell"/>
</dbReference>
<dbReference type="GO" id="GO:0003713">
    <property type="term" value="F:transcription coactivator activity"/>
    <property type="evidence" value="ECO:0007669"/>
    <property type="project" value="TreeGrafter"/>
</dbReference>
<evidence type="ECO:0000256" key="6">
    <source>
        <dbReference type="ARBA" id="ARBA00023242"/>
    </source>
</evidence>
<evidence type="ECO:0000313" key="12">
    <source>
        <dbReference type="EMBL" id="KAH0810237.1"/>
    </source>
</evidence>
<reference evidence="12" key="2">
    <citation type="submission" date="2021-08" db="EMBL/GenBank/DDBJ databases">
        <authorList>
            <person name="Eriksson T."/>
        </authorList>
    </citation>
    <scope>NUCLEOTIDE SEQUENCE</scope>
    <source>
        <strain evidence="12">Stoneville</strain>
        <tissue evidence="12">Whole head</tissue>
    </source>
</reference>
<name>A0A8J6H9B9_TENMO</name>